<dbReference type="PANTHER" id="PTHR36453">
    <property type="entry name" value="SECRETED PROTEIN-RELATED"/>
    <property type="match status" value="1"/>
</dbReference>
<accession>A0A0S4KJK9</accession>
<reference evidence="4" key="1">
    <citation type="submission" date="2015-09" db="EMBL/GenBank/DDBJ databases">
        <authorList>
            <consortium name="Pathogen Informatics"/>
        </authorList>
    </citation>
    <scope>NUCLEOTIDE SEQUENCE [LARGE SCALE GENOMIC DNA]</scope>
    <source>
        <strain evidence="4">Lake Konstanz</strain>
    </source>
</reference>
<dbReference type="VEuPathDB" id="TriTrypDB:BSAL_08580"/>
<evidence type="ECO:0000259" key="2">
    <source>
        <dbReference type="Pfam" id="PF13229"/>
    </source>
</evidence>
<dbReference type="Pfam" id="PF13229">
    <property type="entry name" value="Beta_helix"/>
    <property type="match status" value="1"/>
</dbReference>
<protein>
    <recommendedName>
        <fullName evidence="2">Right handed beta helix domain-containing protein</fullName>
    </recommendedName>
</protein>
<organism evidence="3 4">
    <name type="scientific">Bodo saltans</name>
    <name type="common">Flagellated protozoan</name>
    <dbReference type="NCBI Taxonomy" id="75058"/>
    <lineage>
        <taxon>Eukaryota</taxon>
        <taxon>Discoba</taxon>
        <taxon>Euglenozoa</taxon>
        <taxon>Kinetoplastea</taxon>
        <taxon>Metakinetoplastina</taxon>
        <taxon>Eubodonida</taxon>
        <taxon>Bodonidae</taxon>
        <taxon>Bodo</taxon>
    </lineage>
</organism>
<keyword evidence="1" id="KW-0732">Signal</keyword>
<dbReference type="InterPro" id="IPR039448">
    <property type="entry name" value="Beta_helix"/>
</dbReference>
<keyword evidence="4" id="KW-1185">Reference proteome</keyword>
<dbReference type="InterPro" id="IPR011050">
    <property type="entry name" value="Pectin_lyase_fold/virulence"/>
</dbReference>
<gene>
    <name evidence="3" type="ORF">BSAL_08580</name>
</gene>
<dbReference type="Gene3D" id="2.160.20.10">
    <property type="entry name" value="Single-stranded right-handed beta-helix, Pectin lyase-like"/>
    <property type="match status" value="2"/>
</dbReference>
<proteinExistence type="predicted"/>
<evidence type="ECO:0000313" key="4">
    <source>
        <dbReference type="Proteomes" id="UP000051952"/>
    </source>
</evidence>
<evidence type="ECO:0000313" key="3">
    <source>
        <dbReference type="EMBL" id="CUI14646.1"/>
    </source>
</evidence>
<dbReference type="SUPFAM" id="SSF51126">
    <property type="entry name" value="Pectin lyase-like"/>
    <property type="match status" value="1"/>
</dbReference>
<feature type="domain" description="Right handed beta helix" evidence="2">
    <location>
        <begin position="564"/>
        <end position="700"/>
    </location>
</feature>
<dbReference type="Proteomes" id="UP000051952">
    <property type="component" value="Unassembled WGS sequence"/>
</dbReference>
<dbReference type="PANTHER" id="PTHR36453:SF1">
    <property type="entry name" value="RIGHT HANDED BETA HELIX DOMAIN-CONTAINING PROTEIN"/>
    <property type="match status" value="1"/>
</dbReference>
<name>A0A0S4KJK9_BODSA</name>
<sequence>MINAFCGVFLLSVVASTAWQFNGLFQVSDEAANCTRCTTDNPRTATCGCPASSSATFLRALTDCAGANTLSGTDIGLCYLNDRTYTDGSYGGVFQLDDAVVGSLGCRSPNRVTGACNCPFLFREIVTRAMVDTPEERGRVLGSSVVFCVNDTATPHIATSSSFGGVFQQLDSGVCSVLNPFTKNCSCPANASLMNRFRAISDGPVGSYITVCAPPNAPPPVPPSDAGNTYFLYVNTSGNDASNGTSPFMPLRTIAQALDTVALSGACRSGRNVTVRVAAGVYPQPVTLVWGASSCGSRPDGTFVTVEAYPVGARVAVSGGIDVSSLFTKIPQHDSVVQWFHASLSNVIPQELLWQMWRKEGADKEEYARISLVAQPTEAYESLLSTTPPIAFQLSSSAQAPPYPADLSSSFVVMYHSWTSTTNTLANYDPLTKVVTVGGSAPDNVYNTASGNRFRFVNLPPSFLTAGNETRPTQPWTYYMNKTTKEVFLATPAGTTSLPAIIAPLLRTVVSIQGPACYNVVLSGITVAHTDSFLEEQCLSTGCSGQSATFLAGAGLELQDQIGQALLQNITVAHVGGYALWVHGATNSITVNRAVVHDLGAGGVRVGEAISGTIADRSLLASNVQLVNSIIFDGGYIVEAGAGVLLQQAASCTIAHNDIHDLFYTGVSIGWNWGYAPTSNNNIVVQYNLMYNLGRGVLSDMGCIYNLGTSPGTLMDHNVCHDLQSFGYGGWGLYSDEGTSLVSWTNNIVYRTKSAPYHQHYGMNNLVKNNVFAFPQVTLGESVGASNGDFAAVRSSPAYSGPEHETSFTLSTNVILLRNTSAALFYSTIEDAFINVTANNNVYYNTAVATASLQFPCFRGAAPLRCPLAEWQGLGEDLLSLAQDPLFLDADGYNFSALSVISPALRLGFAPIDTRNVGPALQVK</sequence>
<dbReference type="OrthoDB" id="10025010at2759"/>
<dbReference type="AlphaFoldDB" id="A0A0S4KJK9"/>
<evidence type="ECO:0000256" key="1">
    <source>
        <dbReference type="SAM" id="SignalP"/>
    </source>
</evidence>
<dbReference type="InterPro" id="IPR012334">
    <property type="entry name" value="Pectin_lyas_fold"/>
</dbReference>
<feature type="signal peptide" evidence="1">
    <location>
        <begin position="1"/>
        <end position="18"/>
    </location>
</feature>
<dbReference type="EMBL" id="CYKH01001435">
    <property type="protein sequence ID" value="CUI14646.1"/>
    <property type="molecule type" value="Genomic_DNA"/>
</dbReference>
<feature type="chain" id="PRO_5006623330" description="Right handed beta helix domain-containing protein" evidence="1">
    <location>
        <begin position="19"/>
        <end position="924"/>
    </location>
</feature>